<protein>
    <recommendedName>
        <fullName evidence="3">DUF4440 domain-containing protein</fullName>
    </recommendedName>
</protein>
<evidence type="ECO:0000313" key="2">
    <source>
        <dbReference type="Proteomes" id="UP001409291"/>
    </source>
</evidence>
<name>A0ABV0BNI6_9SPHI</name>
<keyword evidence="2" id="KW-1185">Reference proteome</keyword>
<reference evidence="1 2" key="1">
    <citation type="submission" date="2024-04" db="EMBL/GenBank/DDBJ databases">
        <title>WGS of bacteria from Torrens River.</title>
        <authorList>
            <person name="Wyrsch E.R."/>
            <person name="Drigo B."/>
        </authorList>
    </citation>
    <scope>NUCLEOTIDE SEQUENCE [LARGE SCALE GENOMIC DNA]</scope>
    <source>
        <strain evidence="1 2">TWI391</strain>
    </source>
</reference>
<dbReference type="Proteomes" id="UP001409291">
    <property type="component" value="Unassembled WGS sequence"/>
</dbReference>
<gene>
    <name evidence="1" type="ORF">ABE541_03770</name>
</gene>
<dbReference type="EMBL" id="JBDJNQ010000001">
    <property type="protein sequence ID" value="MEN5376371.1"/>
    <property type="molecule type" value="Genomic_DNA"/>
</dbReference>
<proteinExistence type="predicted"/>
<dbReference type="RefSeq" id="WP_168127290.1">
    <property type="nucleotide sequence ID" value="NZ_JBDJLH010000001.1"/>
</dbReference>
<accession>A0ABV0BNI6</accession>
<evidence type="ECO:0000313" key="1">
    <source>
        <dbReference type="EMBL" id="MEN5376371.1"/>
    </source>
</evidence>
<organism evidence="1 2">
    <name type="scientific">Sphingobacterium kitahiroshimense</name>
    <dbReference type="NCBI Taxonomy" id="470446"/>
    <lineage>
        <taxon>Bacteria</taxon>
        <taxon>Pseudomonadati</taxon>
        <taxon>Bacteroidota</taxon>
        <taxon>Sphingobacteriia</taxon>
        <taxon>Sphingobacteriales</taxon>
        <taxon>Sphingobacteriaceae</taxon>
        <taxon>Sphingobacterium</taxon>
    </lineage>
</organism>
<sequence length="112" mass="12783">MDFKTVLSEHDIDNIVEMALLAWQQGDSLLFLSYFKDKAQLLDAKGQPHILKNFVKSGCKHAKFTMIEKVENGGKDVIGTLQSKKWGVLKVYFKFKINYKKEIISLCVELAS</sequence>
<comment type="caution">
    <text evidence="1">The sequence shown here is derived from an EMBL/GenBank/DDBJ whole genome shotgun (WGS) entry which is preliminary data.</text>
</comment>
<evidence type="ECO:0008006" key="3">
    <source>
        <dbReference type="Google" id="ProtNLM"/>
    </source>
</evidence>